<feature type="transmembrane region" description="Helical" evidence="7">
    <location>
        <begin position="365"/>
        <end position="391"/>
    </location>
</feature>
<dbReference type="Pfam" id="PF03176">
    <property type="entry name" value="MMPL"/>
    <property type="match status" value="2"/>
</dbReference>
<dbReference type="Gene3D" id="1.20.1640.10">
    <property type="entry name" value="Multidrug efflux transporter AcrB transmembrane domain"/>
    <property type="match status" value="2"/>
</dbReference>
<protein>
    <submittedName>
        <fullName evidence="9">MMPL family transporter</fullName>
    </submittedName>
</protein>
<feature type="transmembrane region" description="Helical" evidence="7">
    <location>
        <begin position="242"/>
        <end position="262"/>
    </location>
</feature>
<evidence type="ECO:0000256" key="2">
    <source>
        <dbReference type="ARBA" id="ARBA00010157"/>
    </source>
</evidence>
<feature type="domain" description="SSD" evidence="8">
    <location>
        <begin position="669"/>
        <end position="801"/>
    </location>
</feature>
<evidence type="ECO:0000313" key="9">
    <source>
        <dbReference type="EMBL" id="MFC5402712.1"/>
    </source>
</evidence>
<comment type="similarity">
    <text evidence="2">Belongs to the resistance-nodulation-cell division (RND) (TC 2.A.6) family. MmpL subfamily.</text>
</comment>
<gene>
    <name evidence="9" type="ORF">ACFPOF_08160</name>
</gene>
<comment type="caution">
    <text evidence="9">The sequence shown here is derived from an EMBL/GenBank/DDBJ whole genome shotgun (WGS) entry which is preliminary data.</text>
</comment>
<feature type="transmembrane region" description="Helical" evidence="7">
    <location>
        <begin position="747"/>
        <end position="770"/>
    </location>
</feature>
<feature type="transmembrane region" description="Helical" evidence="7">
    <location>
        <begin position="776"/>
        <end position="803"/>
    </location>
</feature>
<name>A0ABW0HUG5_9BACL</name>
<keyword evidence="6 7" id="KW-0472">Membrane</keyword>
<reference evidence="10" key="1">
    <citation type="journal article" date="2019" name="Int. J. Syst. Evol. Microbiol.">
        <title>The Global Catalogue of Microorganisms (GCM) 10K type strain sequencing project: providing services to taxonomists for standard genome sequencing and annotation.</title>
        <authorList>
            <consortium name="The Broad Institute Genomics Platform"/>
            <consortium name="The Broad Institute Genome Sequencing Center for Infectious Disease"/>
            <person name="Wu L."/>
            <person name="Ma J."/>
        </authorList>
    </citation>
    <scope>NUCLEOTIDE SEQUENCE [LARGE SCALE GENOMIC DNA]</scope>
    <source>
        <strain evidence="10">CGMCC 1.18575</strain>
    </source>
</reference>
<feature type="transmembrane region" description="Helical" evidence="7">
    <location>
        <begin position="12"/>
        <end position="30"/>
    </location>
</feature>
<feature type="transmembrane region" description="Helical" evidence="7">
    <location>
        <begin position="666"/>
        <end position="688"/>
    </location>
</feature>
<dbReference type="InterPro" id="IPR004869">
    <property type="entry name" value="MMPL_dom"/>
</dbReference>
<evidence type="ECO:0000256" key="7">
    <source>
        <dbReference type="SAM" id="Phobius"/>
    </source>
</evidence>
<feature type="transmembrane region" description="Helical" evidence="7">
    <location>
        <begin position="640"/>
        <end position="659"/>
    </location>
</feature>
<comment type="subcellular location">
    <subcellularLocation>
        <location evidence="1">Cell membrane</location>
        <topology evidence="1">Multi-pass membrane protein</topology>
    </subcellularLocation>
</comment>
<sequence>MSAWISGIVRFRFAIVVCWLASALLTYLFLPDLQNVVRHTEQRFLPTDSDSVQATRLLQLVHPDSRSLSSAVIVVSRPGGLSDGDIGWMDGLLNNIANRKDEIGITSVLSSRSQPELAERMTSEDGTTRLAIVNLPFADFDDETKLTLHRLNSLLKDVPDGAVAALTGTAALSQDFQQVSEKGLRTTELLTVGIVLLILFAAFRSIVIPFIPLLTIGVSFVISRGLIAFASEQFGLPVSHFTESFLIAVLFGAGTDYCILFIQRYREHVRGPLLADRAAALGDAMKGAARTVLYAASTVFTAFLLLGIADFGLYRSAVGISVGMAVSIAASVTLTPCLLLLIGNKTVQPIASRPSSLRRGHWDRLASICSAKPGIILLASFVVLLPLALLFQGQRSFDDISEIDPHAASVQGFRQVEKAFGAGEAFPVTVVVSSRESMRSTTGLAALEQISSDLVREKGIKEVRSAVRPLGRKPAQLTVEGQLTDASIARELVKSIISDQQLLIEALKTMALGAVPLSKGWVGVGPAVRYWENGLSKLLSSQIGSLKRAQEKGRAPESAEASASRQAALDYYVSPDGHTTKLELILEDYPYGIAAINSVPAITDRVRASLLGTALSDSEAYVTGVTAKYNELKEISYRDFIRTGSLMLAGIALLLGLLLRSWTAPLYVLLSLVFNYAVTMGLTEFLFVKTLGYAGLSWTASFFIFLVIVALGVDYSIFLMARYDEELRVGEHAGNVRASMAKAMRTTGGVIGTAAAIMGGTFGALAFSGVEALVQIGIGTLIGLVVYASLFIGVILPSFAVLLGRTNRRSIK</sequence>
<proteinExistence type="inferred from homology"/>
<feature type="transmembrane region" description="Helical" evidence="7">
    <location>
        <begin position="700"/>
        <end position="721"/>
    </location>
</feature>
<dbReference type="PANTHER" id="PTHR33406:SF6">
    <property type="entry name" value="MEMBRANE PROTEIN YDGH-RELATED"/>
    <property type="match status" value="1"/>
</dbReference>
<dbReference type="RefSeq" id="WP_378131422.1">
    <property type="nucleotide sequence ID" value="NZ_JBHSMI010000015.1"/>
</dbReference>
<feature type="transmembrane region" description="Helical" evidence="7">
    <location>
        <begin position="189"/>
        <end position="222"/>
    </location>
</feature>
<evidence type="ECO:0000256" key="6">
    <source>
        <dbReference type="ARBA" id="ARBA00023136"/>
    </source>
</evidence>
<evidence type="ECO:0000256" key="3">
    <source>
        <dbReference type="ARBA" id="ARBA00022475"/>
    </source>
</evidence>
<keyword evidence="5 7" id="KW-1133">Transmembrane helix</keyword>
<keyword evidence="4 7" id="KW-0812">Transmembrane</keyword>
<keyword evidence="10" id="KW-1185">Reference proteome</keyword>
<dbReference type="PROSITE" id="PS50156">
    <property type="entry name" value="SSD"/>
    <property type="match status" value="1"/>
</dbReference>
<keyword evidence="3" id="KW-1003">Cell membrane</keyword>
<evidence type="ECO:0000259" key="8">
    <source>
        <dbReference type="PROSITE" id="PS50156"/>
    </source>
</evidence>
<dbReference type="InterPro" id="IPR050545">
    <property type="entry name" value="Mycobact_MmpL"/>
</dbReference>
<dbReference type="InterPro" id="IPR000731">
    <property type="entry name" value="SSD"/>
</dbReference>
<dbReference type="PANTHER" id="PTHR33406">
    <property type="entry name" value="MEMBRANE PROTEIN MJ1562-RELATED"/>
    <property type="match status" value="1"/>
</dbReference>
<dbReference type="Proteomes" id="UP001596113">
    <property type="component" value="Unassembled WGS sequence"/>
</dbReference>
<evidence type="ECO:0000313" key="10">
    <source>
        <dbReference type="Proteomes" id="UP001596113"/>
    </source>
</evidence>
<feature type="transmembrane region" description="Helical" evidence="7">
    <location>
        <begin position="292"/>
        <end position="314"/>
    </location>
</feature>
<dbReference type="EMBL" id="JBHSMI010000015">
    <property type="protein sequence ID" value="MFC5402712.1"/>
    <property type="molecule type" value="Genomic_DNA"/>
</dbReference>
<dbReference type="SUPFAM" id="SSF82866">
    <property type="entry name" value="Multidrug efflux transporter AcrB transmembrane domain"/>
    <property type="match status" value="2"/>
</dbReference>
<evidence type="ECO:0000256" key="4">
    <source>
        <dbReference type="ARBA" id="ARBA00022692"/>
    </source>
</evidence>
<accession>A0ABW0HUG5</accession>
<evidence type="ECO:0000256" key="1">
    <source>
        <dbReference type="ARBA" id="ARBA00004651"/>
    </source>
</evidence>
<feature type="transmembrane region" description="Helical" evidence="7">
    <location>
        <begin position="320"/>
        <end position="344"/>
    </location>
</feature>
<organism evidence="9 10">
    <name type="scientific">Cohnella soli</name>
    <dbReference type="NCBI Taxonomy" id="425005"/>
    <lineage>
        <taxon>Bacteria</taxon>
        <taxon>Bacillati</taxon>
        <taxon>Bacillota</taxon>
        <taxon>Bacilli</taxon>
        <taxon>Bacillales</taxon>
        <taxon>Paenibacillaceae</taxon>
        <taxon>Cohnella</taxon>
    </lineage>
</organism>
<evidence type="ECO:0000256" key="5">
    <source>
        <dbReference type="ARBA" id="ARBA00022989"/>
    </source>
</evidence>